<dbReference type="Proteomes" id="UP000236546">
    <property type="component" value="Unassembled WGS sequence"/>
</dbReference>
<dbReference type="PANTHER" id="PTHR42901:SF1">
    <property type="entry name" value="ALCOHOL DEHYDROGENASE"/>
    <property type="match status" value="1"/>
</dbReference>
<reference evidence="3 4" key="1">
    <citation type="submission" date="2017-02" db="EMBL/GenBank/DDBJ databases">
        <title>Genomes of Trichoderma spp. with biocontrol activity.</title>
        <authorList>
            <person name="Gardiner D."/>
            <person name="Kazan K."/>
            <person name="Vos C."/>
            <person name="Harvey P."/>
        </authorList>
    </citation>
    <scope>NUCLEOTIDE SEQUENCE [LARGE SCALE GENOMIC DNA]</scope>
    <source>
        <strain evidence="3 4">A5MH</strain>
    </source>
</reference>
<dbReference type="OrthoDB" id="1933717at2759"/>
<sequence length="311" mass="34531">MDNLMEMFAQLRDTNVTKTIHRQPYAAISPKRPELSQAGKVVLIPGGGTGVGYGIARSFVQASADTVILIGRRVKILEEAAAKLEEEARKSNTNTKIIQQACDMTNLDETKAFWDFLTKNGVTVDVLVANVAKFSEPKPIFELGSDEVWSQLEVNVKSHLYFTEQFYSQSNGKKKYLINVSSQVIHMTAHAGVAQRPAYTLSKMAATLLFQVIAQNTPVTDLQVISFHPGLVYNDAWSSLGLTPDLFDSDEICGGFTVWAATEQAQFLHGRFVWSSWDVDELAKGEVRKRIDEDPYFLRSSIVGLNGAFLM</sequence>
<gene>
    <name evidence="3" type="ORF">TGAMA5MH_09330</name>
</gene>
<evidence type="ECO:0000313" key="3">
    <source>
        <dbReference type="EMBL" id="PNP38765.1"/>
    </source>
</evidence>
<comment type="caution">
    <text evidence="3">The sequence shown here is derived from an EMBL/GenBank/DDBJ whole genome shotgun (WGS) entry which is preliminary data.</text>
</comment>
<dbReference type="GO" id="GO:0016491">
    <property type="term" value="F:oxidoreductase activity"/>
    <property type="evidence" value="ECO:0007669"/>
    <property type="project" value="UniProtKB-KW"/>
</dbReference>
<evidence type="ECO:0000256" key="1">
    <source>
        <dbReference type="ARBA" id="ARBA00006484"/>
    </source>
</evidence>
<dbReference type="Pfam" id="PF00106">
    <property type="entry name" value="adh_short"/>
    <property type="match status" value="1"/>
</dbReference>
<name>A0A2K0SZR8_9HYPO</name>
<dbReference type="InterPro" id="IPR036291">
    <property type="entry name" value="NAD(P)-bd_dom_sf"/>
</dbReference>
<dbReference type="PANTHER" id="PTHR42901">
    <property type="entry name" value="ALCOHOL DEHYDROGENASE"/>
    <property type="match status" value="1"/>
</dbReference>
<dbReference type="InterPro" id="IPR002347">
    <property type="entry name" value="SDR_fam"/>
</dbReference>
<protein>
    <recommendedName>
        <fullName evidence="5">Short chain dehydrogenase</fullName>
    </recommendedName>
</protein>
<accession>A0A2K0SZR8</accession>
<dbReference type="SUPFAM" id="SSF51735">
    <property type="entry name" value="NAD(P)-binding Rossmann-fold domains"/>
    <property type="match status" value="1"/>
</dbReference>
<dbReference type="Gene3D" id="3.40.50.720">
    <property type="entry name" value="NAD(P)-binding Rossmann-like Domain"/>
    <property type="match status" value="1"/>
</dbReference>
<dbReference type="EMBL" id="MTYH01000099">
    <property type="protein sequence ID" value="PNP38765.1"/>
    <property type="molecule type" value="Genomic_DNA"/>
</dbReference>
<comment type="similarity">
    <text evidence="1">Belongs to the short-chain dehydrogenases/reductases (SDR) family.</text>
</comment>
<dbReference type="PRINTS" id="PR00081">
    <property type="entry name" value="GDHRDH"/>
</dbReference>
<evidence type="ECO:0000313" key="4">
    <source>
        <dbReference type="Proteomes" id="UP000236546"/>
    </source>
</evidence>
<evidence type="ECO:0008006" key="5">
    <source>
        <dbReference type="Google" id="ProtNLM"/>
    </source>
</evidence>
<dbReference type="CDD" id="cd05233">
    <property type="entry name" value="SDR_c"/>
    <property type="match status" value="1"/>
</dbReference>
<evidence type="ECO:0000256" key="2">
    <source>
        <dbReference type="ARBA" id="ARBA00023002"/>
    </source>
</evidence>
<keyword evidence="2" id="KW-0560">Oxidoreductase</keyword>
<organism evidence="3 4">
    <name type="scientific">Trichoderma gamsii</name>
    <dbReference type="NCBI Taxonomy" id="398673"/>
    <lineage>
        <taxon>Eukaryota</taxon>
        <taxon>Fungi</taxon>
        <taxon>Dikarya</taxon>
        <taxon>Ascomycota</taxon>
        <taxon>Pezizomycotina</taxon>
        <taxon>Sordariomycetes</taxon>
        <taxon>Hypocreomycetidae</taxon>
        <taxon>Hypocreales</taxon>
        <taxon>Hypocreaceae</taxon>
        <taxon>Trichoderma</taxon>
    </lineage>
</organism>
<proteinExistence type="inferred from homology"/>
<dbReference type="AlphaFoldDB" id="A0A2K0SZR8"/>